<evidence type="ECO:0000313" key="3">
    <source>
        <dbReference type="Proteomes" id="UP000182894"/>
    </source>
</evidence>
<accession>A0A1G7T4L0</accession>
<evidence type="ECO:0000256" key="1">
    <source>
        <dbReference type="SAM" id="SignalP"/>
    </source>
</evidence>
<organism evidence="2 3">
    <name type="scientific">Pseudomonas abietaniphila</name>
    <dbReference type="NCBI Taxonomy" id="89065"/>
    <lineage>
        <taxon>Bacteria</taxon>
        <taxon>Pseudomonadati</taxon>
        <taxon>Pseudomonadota</taxon>
        <taxon>Gammaproteobacteria</taxon>
        <taxon>Pseudomonadales</taxon>
        <taxon>Pseudomonadaceae</taxon>
        <taxon>Pseudomonas</taxon>
    </lineage>
</organism>
<dbReference type="EMBL" id="FNCO01000001">
    <property type="protein sequence ID" value="SDG30236.1"/>
    <property type="molecule type" value="Genomic_DNA"/>
</dbReference>
<feature type="signal peptide" evidence="1">
    <location>
        <begin position="1"/>
        <end position="24"/>
    </location>
</feature>
<dbReference type="Proteomes" id="UP000182894">
    <property type="component" value="Unassembled WGS sequence"/>
</dbReference>
<name>A0A1G7T4L0_9PSED</name>
<reference evidence="3" key="1">
    <citation type="submission" date="2016-10" db="EMBL/GenBank/DDBJ databases">
        <authorList>
            <person name="Varghese N."/>
            <person name="Submissions S."/>
        </authorList>
    </citation>
    <scope>NUCLEOTIDE SEQUENCE [LARGE SCALE GENOMIC DNA]</scope>
    <source>
        <strain evidence="3">ATCC 700689</strain>
    </source>
</reference>
<dbReference type="STRING" id="89065.SAMN05216605_101667"/>
<dbReference type="RefSeq" id="WP_074750150.1">
    <property type="nucleotide sequence ID" value="NZ_FNCO01000001.1"/>
</dbReference>
<dbReference type="OrthoDB" id="7006393at2"/>
<proteinExistence type="predicted"/>
<evidence type="ECO:0000313" key="2">
    <source>
        <dbReference type="EMBL" id="SDG30236.1"/>
    </source>
</evidence>
<gene>
    <name evidence="2" type="ORF">SAMN05216605_101667</name>
</gene>
<feature type="chain" id="PRO_5010241586" evidence="1">
    <location>
        <begin position="25"/>
        <end position="453"/>
    </location>
</feature>
<keyword evidence="3" id="KW-1185">Reference proteome</keyword>
<protein>
    <submittedName>
        <fullName evidence="2">Uncharacterized protein</fullName>
    </submittedName>
</protein>
<dbReference type="AlphaFoldDB" id="A0A1G7T4L0"/>
<sequence>MPSKLTPAVTLLSLIAAIHGSAQAALFAVDQGPYSPQNGNFAQWYQDTHGRTLDLCLGKALSSRVPSTPGVPSYMCTLAVAAGVFDDNQPTVFPTNFPDEAFWFLADAAIPTAGATALNLKYTAALEAAFGGGDPAPNDQISFARIRIRMDAPVAGTYTITHPYGVDVFQVDTPGTKAINMTRDIGIGSPGNYSGALTGDVGPFLRSVNGPYIETDPTTGIASSYVGDPNLTEQVTGSPFNTNFIHVEGPNGIDGRTDVFGITGKLSTVVRPTPTIVQRATYSRKTGGTGNSGVQAQEDVFSLAPPPPGTSKFVDTDNADIAMTEADGTGSWYGQSTANPTLPVNLQVTADNHVAIPQNTPTTVPHALTDLVSIDTANYSLSSGQLTLVASTSDAATATSLTATGSSGGAIGTLSGDGAIKTLTTGISPIPPAKVTVTSANGGSDTEEVVIVP</sequence>
<keyword evidence="1" id="KW-0732">Signal</keyword>